<name>A0A226EPT9_FOLCA</name>
<evidence type="ECO:0000256" key="2">
    <source>
        <dbReference type="SAM" id="Phobius"/>
    </source>
</evidence>
<keyword evidence="2" id="KW-1133">Transmembrane helix</keyword>
<organism evidence="3 4">
    <name type="scientific">Folsomia candida</name>
    <name type="common">Springtail</name>
    <dbReference type="NCBI Taxonomy" id="158441"/>
    <lineage>
        <taxon>Eukaryota</taxon>
        <taxon>Metazoa</taxon>
        <taxon>Ecdysozoa</taxon>
        <taxon>Arthropoda</taxon>
        <taxon>Hexapoda</taxon>
        <taxon>Collembola</taxon>
        <taxon>Entomobryomorpha</taxon>
        <taxon>Isotomoidea</taxon>
        <taxon>Isotomidae</taxon>
        <taxon>Proisotominae</taxon>
        <taxon>Folsomia</taxon>
    </lineage>
</organism>
<feature type="transmembrane region" description="Helical" evidence="2">
    <location>
        <begin position="52"/>
        <end position="75"/>
    </location>
</feature>
<reference evidence="3 4" key="1">
    <citation type="submission" date="2015-12" db="EMBL/GenBank/DDBJ databases">
        <title>The genome of Folsomia candida.</title>
        <authorList>
            <person name="Faddeeva A."/>
            <person name="Derks M.F."/>
            <person name="Anvar Y."/>
            <person name="Smit S."/>
            <person name="Van Straalen N."/>
            <person name="Roelofs D."/>
        </authorList>
    </citation>
    <scope>NUCLEOTIDE SEQUENCE [LARGE SCALE GENOMIC DNA]</scope>
    <source>
        <strain evidence="3 4">VU population</strain>
        <tissue evidence="3">Whole body</tissue>
    </source>
</reference>
<comment type="caution">
    <text evidence="3">The sequence shown here is derived from an EMBL/GenBank/DDBJ whole genome shotgun (WGS) entry which is preliminary data.</text>
</comment>
<feature type="transmembrane region" description="Helical" evidence="2">
    <location>
        <begin position="87"/>
        <end position="104"/>
    </location>
</feature>
<protein>
    <submittedName>
        <fullName evidence="3">Uncharacterized protein</fullName>
    </submittedName>
</protein>
<accession>A0A226EPT9</accession>
<dbReference type="Pfam" id="PF08560">
    <property type="entry name" value="DUF1757"/>
    <property type="match status" value="1"/>
</dbReference>
<sequence length="183" mass="20104">MALSPSSKETQTVPESAEEKPFVDKNKSFLQQKYESFWLYPESHPWRLAQHITLRGVFAGATLALVGAVPFAIARRRGRILASVGKIAFRGAAVGGVLMGLTAAERHYSLEKVGIEDRAYRISYNWGQTKWDYIALDGALLAGFLLRKPFGGVLPAASVGIGLATLACAEVMLYNQFLKRKTE</sequence>
<dbReference type="EMBL" id="LNIX01000002">
    <property type="protein sequence ID" value="OXA59300.1"/>
    <property type="molecule type" value="Genomic_DNA"/>
</dbReference>
<evidence type="ECO:0000313" key="4">
    <source>
        <dbReference type="Proteomes" id="UP000198287"/>
    </source>
</evidence>
<feature type="region of interest" description="Disordered" evidence="1">
    <location>
        <begin position="1"/>
        <end position="20"/>
    </location>
</feature>
<evidence type="ECO:0000256" key="1">
    <source>
        <dbReference type="SAM" id="MobiDB-lite"/>
    </source>
</evidence>
<gene>
    <name evidence="3" type="ORF">Fcan01_04794</name>
</gene>
<keyword evidence="4" id="KW-1185">Reference proteome</keyword>
<keyword evidence="2" id="KW-0472">Membrane</keyword>
<dbReference type="InterPro" id="IPR013869">
    <property type="entry name" value="DUF1757"/>
</dbReference>
<feature type="transmembrane region" description="Helical" evidence="2">
    <location>
        <begin position="153"/>
        <end position="174"/>
    </location>
</feature>
<dbReference type="AlphaFoldDB" id="A0A226EPT9"/>
<proteinExistence type="predicted"/>
<dbReference type="Proteomes" id="UP000198287">
    <property type="component" value="Unassembled WGS sequence"/>
</dbReference>
<evidence type="ECO:0000313" key="3">
    <source>
        <dbReference type="EMBL" id="OXA59300.1"/>
    </source>
</evidence>
<feature type="compositionally biased region" description="Polar residues" evidence="1">
    <location>
        <begin position="1"/>
        <end position="14"/>
    </location>
</feature>
<keyword evidence="2" id="KW-0812">Transmembrane</keyword>